<keyword evidence="2" id="KW-1185">Reference proteome</keyword>
<evidence type="ECO:0000313" key="2">
    <source>
        <dbReference type="Proteomes" id="UP000834106"/>
    </source>
</evidence>
<sequence length="131" mass="14895">MKPKVTITLKEEDTEPGNILYNEYCYAGGLIEYVKWLNVDKACLMFGLFSVYTTSRSLQWSSDAYSDTVLGKKRQPKKWLKQSGLGELIKFLTKVLGEEPKKQIGAMAYVVCSAKRQHAFWTLLDIKCSVS</sequence>
<reference evidence="1" key="1">
    <citation type="submission" date="2023-05" db="EMBL/GenBank/DDBJ databases">
        <authorList>
            <person name="Huff M."/>
        </authorList>
    </citation>
    <scope>NUCLEOTIDE SEQUENCE</scope>
</reference>
<organism evidence="1 2">
    <name type="scientific">Fraxinus pennsylvanica</name>
    <dbReference type="NCBI Taxonomy" id="56036"/>
    <lineage>
        <taxon>Eukaryota</taxon>
        <taxon>Viridiplantae</taxon>
        <taxon>Streptophyta</taxon>
        <taxon>Embryophyta</taxon>
        <taxon>Tracheophyta</taxon>
        <taxon>Spermatophyta</taxon>
        <taxon>Magnoliopsida</taxon>
        <taxon>eudicotyledons</taxon>
        <taxon>Gunneridae</taxon>
        <taxon>Pentapetalae</taxon>
        <taxon>asterids</taxon>
        <taxon>lamiids</taxon>
        <taxon>Lamiales</taxon>
        <taxon>Oleaceae</taxon>
        <taxon>Oleeae</taxon>
        <taxon>Fraxinus</taxon>
    </lineage>
</organism>
<dbReference type="AlphaFoldDB" id="A0AAD2ADM5"/>
<protein>
    <submittedName>
        <fullName evidence="1">Uncharacterized protein</fullName>
    </submittedName>
</protein>
<proteinExistence type="predicted"/>
<evidence type="ECO:0000313" key="1">
    <source>
        <dbReference type="EMBL" id="CAI9786226.1"/>
    </source>
</evidence>
<accession>A0AAD2ADM5</accession>
<gene>
    <name evidence="1" type="ORF">FPE_LOCUS33656</name>
</gene>
<dbReference type="Proteomes" id="UP000834106">
    <property type="component" value="Chromosome 22"/>
</dbReference>
<name>A0AAD2ADM5_9LAMI</name>
<dbReference type="EMBL" id="OU503057">
    <property type="protein sequence ID" value="CAI9786226.1"/>
    <property type="molecule type" value="Genomic_DNA"/>
</dbReference>